<name>A0AC61DFV9_9FIRM</name>
<reference evidence="1" key="1">
    <citation type="submission" date="2017-10" db="EMBL/GenBank/DDBJ databases">
        <title>Genome sequence of cellulolytic Lachnospiraceae bacterium XHS1971 isolated from hotspring sediment.</title>
        <authorList>
            <person name="Vasudevan G."/>
            <person name="Joshi A.J."/>
            <person name="Hivarkar S."/>
            <person name="Lanjekar V.B."/>
            <person name="Dhakephalkar P.K."/>
            <person name="Dagar S."/>
        </authorList>
    </citation>
    <scope>NUCLEOTIDE SEQUENCE</scope>
    <source>
        <strain evidence="1">XHS1971</strain>
    </source>
</reference>
<protein>
    <submittedName>
        <fullName evidence="1">Uncharacterized protein</fullName>
    </submittedName>
</protein>
<organism evidence="1 2">
    <name type="scientific">Sporanaerobium hydrogeniformans</name>
    <dbReference type="NCBI Taxonomy" id="3072179"/>
    <lineage>
        <taxon>Bacteria</taxon>
        <taxon>Bacillati</taxon>
        <taxon>Bacillota</taxon>
        <taxon>Clostridia</taxon>
        <taxon>Lachnospirales</taxon>
        <taxon>Lachnospiraceae</taxon>
        <taxon>Sporanaerobium</taxon>
    </lineage>
</organism>
<comment type="caution">
    <text evidence="1">The sequence shown here is derived from an EMBL/GenBank/DDBJ whole genome shotgun (WGS) entry which is preliminary data.</text>
</comment>
<dbReference type="Proteomes" id="UP000224460">
    <property type="component" value="Unassembled WGS sequence"/>
</dbReference>
<keyword evidence="2" id="KW-1185">Reference proteome</keyword>
<evidence type="ECO:0000313" key="2">
    <source>
        <dbReference type="Proteomes" id="UP000224460"/>
    </source>
</evidence>
<proteinExistence type="predicted"/>
<accession>A0AC61DFV9</accession>
<gene>
    <name evidence="1" type="ORF">CS063_04080</name>
</gene>
<dbReference type="EMBL" id="PEDL01000002">
    <property type="protein sequence ID" value="PHV71743.1"/>
    <property type="molecule type" value="Genomic_DNA"/>
</dbReference>
<evidence type="ECO:0000313" key="1">
    <source>
        <dbReference type="EMBL" id="PHV71743.1"/>
    </source>
</evidence>
<sequence length="249" mass="28696">MGPDKVVLADAPDAFPLSKKRKKHKSRNSKIVFLILLLALVGIGYSFRKPINQFIAPKVADIPFLNKLFKEKIEQNPYVDLNKDTLIRELEQKKLEIETLNQQVSLKEQEITSLQAKIKNLQEYEVKYDDFLKQKEEWDAQIAQTDKNLFISQFEKMYPDIAQKLYQDIKIDIITTKEQKNFSSMVANMDEEQAAKALEELIKTDPELVKVVVKGMQSERRSLILSNMSAQNAALVIKLVSPEENKVIQ</sequence>